<keyword evidence="2" id="KW-1185">Reference proteome</keyword>
<reference evidence="1 2" key="1">
    <citation type="submission" date="2020-08" db="EMBL/GenBank/DDBJ databases">
        <title>A Genomic Blueprint of the Chicken Gut Microbiome.</title>
        <authorList>
            <person name="Gilroy R."/>
            <person name="Ravi A."/>
            <person name="Getino M."/>
            <person name="Pursley I."/>
            <person name="Horton D.L."/>
            <person name="Alikhan N.-F."/>
            <person name="Baker D."/>
            <person name="Gharbi K."/>
            <person name="Hall N."/>
            <person name="Watson M."/>
            <person name="Adriaenssens E.M."/>
            <person name="Foster-Nyarko E."/>
            <person name="Jarju S."/>
            <person name="Secka A."/>
            <person name="Antonio M."/>
            <person name="Oren A."/>
            <person name="Chaudhuri R."/>
            <person name="La Ragione R.M."/>
            <person name="Hildebrand F."/>
            <person name="Pallen M.J."/>
        </authorList>
    </citation>
    <scope>NUCLEOTIDE SEQUENCE [LARGE SCALE GENOMIC DNA]</scope>
    <source>
        <strain evidence="1 2">Sa5BUN4</strain>
    </source>
</reference>
<sequence>MIFYKFKPVEQLAHLLDIVVNERLYCEHYEALNDPFEGQFARMVGQGAARPQFGTARELDRNLPTRICSLTDRFDDVRMWSLYAGRFAGVAIALELDPQRLPLYPVRYTRRLPAIDVAAGGGAALRALTTKTSHWAYENEWRLLSQERHIPVPGAVLQVILGMRMPTEIMQIIARVARPHTRVHMARLDPAGTCIVRGQALEAGLVERIVT</sequence>
<dbReference type="Proteomes" id="UP000636938">
    <property type="component" value="Unassembled WGS sequence"/>
</dbReference>
<evidence type="ECO:0000313" key="1">
    <source>
        <dbReference type="EMBL" id="MBD7953041.1"/>
    </source>
</evidence>
<comment type="caution">
    <text evidence="1">The sequence shown here is derived from an EMBL/GenBank/DDBJ whole genome shotgun (WGS) entry which is preliminary data.</text>
</comment>
<dbReference type="EMBL" id="JACSQS010000001">
    <property type="protein sequence ID" value="MBD7953041.1"/>
    <property type="molecule type" value="Genomic_DNA"/>
</dbReference>
<dbReference type="RefSeq" id="WP_157825054.1">
    <property type="nucleotide sequence ID" value="NZ_CP167825.1"/>
</dbReference>
<protein>
    <submittedName>
        <fullName evidence="1">DUF2971 domain-containing protein</fullName>
    </submittedName>
</protein>
<gene>
    <name evidence="1" type="ORF">H9654_02385</name>
</gene>
<organism evidence="1 2">
    <name type="scientific">Stenotrophomonas lacuserhaii</name>
    <dbReference type="NCBI Taxonomy" id="2760084"/>
    <lineage>
        <taxon>Bacteria</taxon>
        <taxon>Pseudomonadati</taxon>
        <taxon>Pseudomonadota</taxon>
        <taxon>Gammaproteobacteria</taxon>
        <taxon>Lysobacterales</taxon>
        <taxon>Lysobacteraceae</taxon>
        <taxon>Stenotrophomonas</taxon>
    </lineage>
</organism>
<evidence type="ECO:0000313" key="2">
    <source>
        <dbReference type="Proteomes" id="UP000636938"/>
    </source>
</evidence>
<accession>A0A8X8FNP7</accession>
<proteinExistence type="predicted"/>
<dbReference type="AlphaFoldDB" id="A0A8X8FNP7"/>
<name>A0A8X8FNP7_9GAMM</name>